<evidence type="ECO:0000256" key="2">
    <source>
        <dbReference type="ARBA" id="ARBA00022729"/>
    </source>
</evidence>
<dbReference type="Pfam" id="PF02837">
    <property type="entry name" value="Glyco_hydro_2_N"/>
    <property type="match status" value="1"/>
</dbReference>
<dbReference type="SUPFAM" id="SSF49785">
    <property type="entry name" value="Galactose-binding domain-like"/>
    <property type="match status" value="1"/>
</dbReference>
<comment type="caution">
    <text evidence="5">The sequence shown here is derived from an EMBL/GenBank/DDBJ whole genome shotgun (WGS) entry which is preliminary data.</text>
</comment>
<evidence type="ECO:0000259" key="4">
    <source>
        <dbReference type="Pfam" id="PF02837"/>
    </source>
</evidence>
<evidence type="ECO:0000313" key="5">
    <source>
        <dbReference type="EMBL" id="TXS91873.1"/>
    </source>
</evidence>
<proteinExistence type="inferred from homology"/>
<organism evidence="5 6">
    <name type="scientific">Parahaliea maris</name>
    <dbReference type="NCBI Taxonomy" id="2716870"/>
    <lineage>
        <taxon>Bacteria</taxon>
        <taxon>Pseudomonadati</taxon>
        <taxon>Pseudomonadota</taxon>
        <taxon>Gammaproteobacteria</taxon>
        <taxon>Cellvibrionales</taxon>
        <taxon>Halieaceae</taxon>
        <taxon>Parahaliea</taxon>
    </lineage>
</organism>
<name>A0A5C8ZTP7_9GAMM</name>
<dbReference type="Proteomes" id="UP000321039">
    <property type="component" value="Unassembled WGS sequence"/>
</dbReference>
<dbReference type="Pfam" id="PF17132">
    <property type="entry name" value="Glyco_hydro_106"/>
    <property type="match status" value="1"/>
</dbReference>
<gene>
    <name evidence="5" type="ORF">FV139_14140</name>
</gene>
<dbReference type="GO" id="GO:0005975">
    <property type="term" value="P:carbohydrate metabolic process"/>
    <property type="evidence" value="ECO:0007669"/>
    <property type="project" value="InterPro"/>
</dbReference>
<evidence type="ECO:0000313" key="6">
    <source>
        <dbReference type="Proteomes" id="UP000321039"/>
    </source>
</evidence>
<dbReference type="PANTHER" id="PTHR43817">
    <property type="entry name" value="GLYCOSYL HYDROLASE"/>
    <property type="match status" value="1"/>
</dbReference>
<keyword evidence="3 5" id="KW-0378">Hydrolase</keyword>
<dbReference type="EMBL" id="VRZA01000005">
    <property type="protein sequence ID" value="TXS91873.1"/>
    <property type="molecule type" value="Genomic_DNA"/>
</dbReference>
<feature type="domain" description="Glycosyl hydrolases family 2 sugar binding" evidence="4">
    <location>
        <begin position="983"/>
        <end position="1063"/>
    </location>
</feature>
<comment type="similarity">
    <text evidence="1">Belongs to the glycosyl hydrolase 2 family.</text>
</comment>
<sequence>MAMRRLSDLTILFLQLLFVGAATGDDLYNGFVNPPESARPQAWWHWMNGNVSNKEALNDLQWMYEVGIGGVQVFEAGMGQRLPDGQRLVYGKPAWKKVLAESASKASELGLDFSITTSPGWSATGGPWVKPEDAMKKLVWSKTSIKGGGQVQKQLPAPPAVAGPYQDIPADTHGAAASEHELDFYRDIAVLAVPFEGKDIESLAISASAEIDHVAELTDGQFWPAQQLPVDKQGSAWLDLKTATVADVQGITLGLPDPRGFGTPAPPLVEFQYSLDGKRFETVAILQATASPVRSASFAPVRAKYFRVAFSRDPRPGFMDTLQYAPGANLLPFPARHSSYAISEITLHTAPHVNAAEEKAGFAAADNYYALANPASLQASARLSEVVDVTRYVGSDGLLSWDAPEGEWRIIRLGYSLTGHKNGPAPEEATGLEVDKLAADKVHAYLETYLQNYSSSKDTLMPGITGLLSDSIESGPQNWTDNMLREFKTIHGYDALLWLPALTGEVIESPDATDRFLWDFRTVISRLISQNHYAVIADFAHTRGLQYYAEALEDHRPQLGNDLDMRAAADIPMSAFWHYSAGSSPKPTYLMDVKGAASVANVYGKPLVAVEAMTTFGHPWAVGPRELKAVADRAFVQGGNRLMLHSSVHQAQGKDFSPGLPMMPLLGHYFNRNVTWSAMAKSWIEYLSRTQYLLQQGFASADFAFFIGEEAPVTGLYGDHLPEGIPAGFNYDFVSASGLQQLQVVDGNLRNRSGNSYKFLYLGGSSKRLTLDTLRRVGEFARSGVKIVGPIPIDSPSLGDDKQEWQRIVDDIWKRSNVMDSNSITEVVEHYGLPPDWQFIPTDAPAESLLVQKRQLPDRVIYYLVNAQDEPLEGQFSLSGSPMPGEPYFWLATTGERHSASIGNRGEKGVSIELQLAPQESRFLVFEHVSESPVSQPVGLQCQNSTVSPAGFTRPWTVEFDQRYGGAPDLELERLLPLNQHADDRVRYYSGVITYRNTFELDDTSLQQSRSVCFSLAGVGDMAEVYVNGQSAGSVWTPPYALDLKPFLGTGENTVEVRVANLWANRLIGMERKGETRDNFPAHVYKPAAPLRPAGLIGPAVLSY</sequence>
<evidence type="ECO:0000256" key="1">
    <source>
        <dbReference type="ARBA" id="ARBA00007401"/>
    </source>
</evidence>
<dbReference type="InterPro" id="IPR008979">
    <property type="entry name" value="Galactose-bd-like_sf"/>
</dbReference>
<dbReference type="GO" id="GO:0004553">
    <property type="term" value="F:hydrolase activity, hydrolyzing O-glycosyl compounds"/>
    <property type="evidence" value="ECO:0007669"/>
    <property type="project" value="InterPro"/>
</dbReference>
<reference evidence="5 6" key="1">
    <citation type="submission" date="2019-08" db="EMBL/GenBank/DDBJ databases">
        <title>Parahaliea maris sp. nov., isolated from the surface seawater.</title>
        <authorList>
            <person name="Liu Y."/>
        </authorList>
    </citation>
    <scope>NUCLEOTIDE SEQUENCE [LARGE SCALE GENOMIC DNA]</scope>
    <source>
        <strain evidence="5 6">HSLHS9</strain>
    </source>
</reference>
<evidence type="ECO:0000256" key="3">
    <source>
        <dbReference type="ARBA" id="ARBA00022801"/>
    </source>
</evidence>
<dbReference type="InterPro" id="IPR006104">
    <property type="entry name" value="Glyco_hydro_2_N"/>
</dbReference>
<accession>A0A5C8ZTP7</accession>
<dbReference type="NCBIfam" id="NF045579">
    <property type="entry name" value="rhamnoside_JR"/>
    <property type="match status" value="1"/>
</dbReference>
<dbReference type="PANTHER" id="PTHR43817:SF1">
    <property type="entry name" value="HYDROLASE, FAMILY 43, PUTATIVE (AFU_ORTHOLOGUE AFUA_3G01660)-RELATED"/>
    <property type="match status" value="1"/>
</dbReference>
<keyword evidence="6" id="KW-1185">Reference proteome</keyword>
<dbReference type="Gene3D" id="2.60.120.260">
    <property type="entry name" value="Galactose-binding domain-like"/>
    <property type="match status" value="1"/>
</dbReference>
<keyword evidence="2" id="KW-0732">Signal</keyword>
<dbReference type="AlphaFoldDB" id="A0A5C8ZTP7"/>
<protein>
    <submittedName>
        <fullName evidence="5">Glycoside hydrolase</fullName>
    </submittedName>
</protein>